<sequence>MRLLVLGGTKNLGRHVVEAALRLGHDVTLFNRGTTNPSLFPDVRRIVGDRADPSALAAGEWDRVIDMSGLVVRDVGLSAEVLRDRVGHYTFMSTIGVYTDKVTPGQDESGALLPWPVGAPDNEFRMDLYGPSKVRCESLLAATFGSRTTAVRSGFVVGPYNPDFGNWGTALAQGTRMECAARPGQPVQYVDARDLADFLLLEVSGAFNVVGPSQPMAELAAAWQSVVPAALPMDWEPAVDRFHLEDDGLFQLDNARALEAGLRLRPDAEAARDYVAWIRDGNVPPDPPH</sequence>
<protein>
    <submittedName>
        <fullName evidence="1">NAD-dependent dehydratase</fullName>
    </submittedName>
</protein>
<evidence type="ECO:0000313" key="2">
    <source>
        <dbReference type="Proteomes" id="UP000295124"/>
    </source>
</evidence>
<dbReference type="RefSeq" id="WP_132174349.1">
    <property type="nucleotide sequence ID" value="NZ_SMKX01000133.1"/>
</dbReference>
<name>A0A4R4YW39_9ACTN</name>
<dbReference type="SUPFAM" id="SSF51735">
    <property type="entry name" value="NAD(P)-binding Rossmann-fold domains"/>
    <property type="match status" value="1"/>
</dbReference>
<dbReference type="OrthoDB" id="7941246at2"/>
<dbReference type="EMBL" id="SMKX01000133">
    <property type="protein sequence ID" value="TDD49100.1"/>
    <property type="molecule type" value="Genomic_DNA"/>
</dbReference>
<accession>A0A4R4YW39</accession>
<dbReference type="InterPro" id="IPR036291">
    <property type="entry name" value="NAD(P)-bd_dom_sf"/>
</dbReference>
<dbReference type="AlphaFoldDB" id="A0A4R4YW39"/>
<reference evidence="1 2" key="1">
    <citation type="submission" date="2019-03" db="EMBL/GenBank/DDBJ databases">
        <title>Draft genome sequences of novel Actinobacteria.</title>
        <authorList>
            <person name="Sahin N."/>
            <person name="Ay H."/>
            <person name="Saygin H."/>
        </authorList>
    </citation>
    <scope>NUCLEOTIDE SEQUENCE [LARGE SCALE GENOMIC DNA]</scope>
    <source>
        <strain evidence="1 2">JCM 13523</strain>
    </source>
</reference>
<keyword evidence="2" id="KW-1185">Reference proteome</keyword>
<gene>
    <name evidence="1" type="ORF">E1263_32405</name>
</gene>
<proteinExistence type="predicted"/>
<dbReference type="Proteomes" id="UP000295124">
    <property type="component" value="Unassembled WGS sequence"/>
</dbReference>
<comment type="caution">
    <text evidence="1">The sequence shown here is derived from an EMBL/GenBank/DDBJ whole genome shotgun (WGS) entry which is preliminary data.</text>
</comment>
<organism evidence="1 2">
    <name type="scientific">Kribbella antibiotica</name>
    <dbReference type="NCBI Taxonomy" id="190195"/>
    <lineage>
        <taxon>Bacteria</taxon>
        <taxon>Bacillati</taxon>
        <taxon>Actinomycetota</taxon>
        <taxon>Actinomycetes</taxon>
        <taxon>Propionibacteriales</taxon>
        <taxon>Kribbellaceae</taxon>
        <taxon>Kribbella</taxon>
    </lineage>
</organism>
<dbReference type="Gene3D" id="3.40.50.720">
    <property type="entry name" value="NAD(P)-binding Rossmann-like Domain"/>
    <property type="match status" value="1"/>
</dbReference>
<evidence type="ECO:0000313" key="1">
    <source>
        <dbReference type="EMBL" id="TDD49100.1"/>
    </source>
</evidence>